<dbReference type="CDD" id="cd05399">
    <property type="entry name" value="NT_Rel-Spo_like"/>
    <property type="match status" value="1"/>
</dbReference>
<evidence type="ECO:0000259" key="3">
    <source>
        <dbReference type="SMART" id="SM00954"/>
    </source>
</evidence>
<organism evidence="4 5">
    <name type="scientific">Lysinibacillus xylanilyticus</name>
    <dbReference type="NCBI Taxonomy" id="582475"/>
    <lineage>
        <taxon>Bacteria</taxon>
        <taxon>Bacillati</taxon>
        <taxon>Bacillota</taxon>
        <taxon>Bacilli</taxon>
        <taxon>Bacillales</taxon>
        <taxon>Bacillaceae</taxon>
        <taxon>Lysinibacillus</taxon>
    </lineage>
</organism>
<evidence type="ECO:0000313" key="5">
    <source>
        <dbReference type="Proteomes" id="UP001527052"/>
    </source>
</evidence>
<dbReference type="PANTHER" id="PTHR41773:SF1">
    <property type="entry name" value="RELA_SPOT DOMAIN-CONTAINING PROTEIN"/>
    <property type="match status" value="1"/>
</dbReference>
<dbReference type="Gene3D" id="3.30.460.10">
    <property type="entry name" value="Beta Polymerase, domain 2"/>
    <property type="match status" value="1"/>
</dbReference>
<comment type="pathway">
    <text evidence="1">Purine metabolism; ppGpp biosynthesis; ppGpp from GTP: step 1/2.</text>
</comment>
<keyword evidence="5" id="KW-1185">Reference proteome</keyword>
<keyword evidence="2" id="KW-0472">Membrane</keyword>
<feature type="domain" description="RelA/SpoT" evidence="3">
    <location>
        <begin position="45"/>
        <end position="173"/>
    </location>
</feature>
<gene>
    <name evidence="4" type="ORF">M5W82_23300</name>
</gene>
<evidence type="ECO:0000256" key="2">
    <source>
        <dbReference type="SAM" id="Phobius"/>
    </source>
</evidence>
<protein>
    <recommendedName>
        <fullName evidence="3">RelA/SpoT domain-containing protein</fullName>
    </recommendedName>
</protein>
<dbReference type="SUPFAM" id="SSF81301">
    <property type="entry name" value="Nucleotidyltransferase"/>
    <property type="match status" value="1"/>
</dbReference>
<comment type="caution">
    <text evidence="4">The sequence shown here is derived from an EMBL/GenBank/DDBJ whole genome shotgun (WGS) entry which is preliminary data.</text>
</comment>
<sequence length="359" mass="41846">MENTNDLVTEYEKKRPKYIAFTDRIVHLLEELLINKEINIHNIEGRAKEVNSFRSKIIKKPNKYVNPLNEITDLSGVRIITYYQDDVELVEKLIKEEFKVDDKNSLDKGALLKSNEFGYRSVHYILSLSEERLRLPEWSKYREYKFEVQIRTVLQHAWASISHSIQYKHEEEVPNDLKRKLFRLAGIFELADEEFMDVKKKNSAIIAKVKSSSKGDGLEFFGLNLLTITEYIQNSSDVKILVENATKVGFEMDHEPFNIDEENKDSALQLILLCKLFGIKTIGQLDSIIKDNLSESSGVFRNIYYGSGWIITNYYAVIFLLIHIYIQSIEILTLVEMGWDEGIAERVIEQLREYKKSIV</sequence>
<reference evidence="4 5" key="1">
    <citation type="submission" date="2022-05" db="EMBL/GenBank/DDBJ databases">
        <title>Genome Sequencing of Bee-Associated Microbes.</title>
        <authorList>
            <person name="Dunlap C."/>
        </authorList>
    </citation>
    <scope>NUCLEOTIDE SEQUENCE [LARGE SCALE GENOMIC DNA]</scope>
    <source>
        <strain evidence="4 5">NRRL BD-083</strain>
    </source>
</reference>
<evidence type="ECO:0000256" key="1">
    <source>
        <dbReference type="ARBA" id="ARBA00004976"/>
    </source>
</evidence>
<dbReference type="SMART" id="SM00954">
    <property type="entry name" value="RelA_SpoT"/>
    <property type="match status" value="1"/>
</dbReference>
<dbReference type="InterPro" id="IPR043519">
    <property type="entry name" value="NT_sf"/>
</dbReference>
<name>A0ABT4EVV0_9BACI</name>
<keyword evidence="2" id="KW-1133">Transmembrane helix</keyword>
<dbReference type="RefSeq" id="WP_268639703.1">
    <property type="nucleotide sequence ID" value="NZ_JAMDLZ010000056.1"/>
</dbReference>
<keyword evidence="2" id="KW-0812">Transmembrane</keyword>
<dbReference type="PANTHER" id="PTHR41773">
    <property type="entry name" value="GTP PYROPHOSPHATASE-RELATED"/>
    <property type="match status" value="1"/>
</dbReference>
<dbReference type="InterPro" id="IPR007685">
    <property type="entry name" value="RelA_SpoT"/>
</dbReference>
<evidence type="ECO:0000313" key="4">
    <source>
        <dbReference type="EMBL" id="MCY9549805.1"/>
    </source>
</evidence>
<dbReference type="Pfam" id="PF04607">
    <property type="entry name" value="RelA_SpoT"/>
    <property type="match status" value="1"/>
</dbReference>
<dbReference type="Gene3D" id="1.10.287.860">
    <property type="entry name" value="Nucleotidyltransferase"/>
    <property type="match status" value="1"/>
</dbReference>
<accession>A0ABT4EVV0</accession>
<dbReference type="EMBL" id="JAMDLZ010000056">
    <property type="protein sequence ID" value="MCY9549805.1"/>
    <property type="molecule type" value="Genomic_DNA"/>
</dbReference>
<proteinExistence type="predicted"/>
<dbReference type="Proteomes" id="UP001527052">
    <property type="component" value="Unassembled WGS sequence"/>
</dbReference>
<feature type="transmembrane region" description="Helical" evidence="2">
    <location>
        <begin position="303"/>
        <end position="326"/>
    </location>
</feature>